<dbReference type="InterPro" id="IPR036388">
    <property type="entry name" value="WH-like_DNA-bd_sf"/>
</dbReference>
<protein>
    <submittedName>
        <fullName evidence="1">MarR family transcriptional regulator</fullName>
    </submittedName>
</protein>
<dbReference type="SUPFAM" id="SSF46785">
    <property type="entry name" value="Winged helix' DNA-binding domain"/>
    <property type="match status" value="1"/>
</dbReference>
<dbReference type="AlphaFoldDB" id="A0A0G2Z4P5"/>
<dbReference type="SUPFAM" id="SSF53335">
    <property type="entry name" value="S-adenosyl-L-methionine-dependent methyltransferases"/>
    <property type="match status" value="1"/>
</dbReference>
<dbReference type="STRING" id="1330330.IX53_00315"/>
<proteinExistence type="predicted"/>
<dbReference type="EMBL" id="CP011232">
    <property type="protein sequence ID" value="AKI96522.1"/>
    <property type="molecule type" value="Genomic_DNA"/>
</dbReference>
<gene>
    <name evidence="1" type="ORF">IX53_00315</name>
</gene>
<dbReference type="PATRIC" id="fig|1330330.3.peg.59"/>
<accession>A0A0G2Z4P5</accession>
<dbReference type="InterPro" id="IPR036390">
    <property type="entry name" value="WH_DNA-bd_sf"/>
</dbReference>
<dbReference type="Gene3D" id="1.10.10.10">
    <property type="entry name" value="Winged helix-like DNA-binding domain superfamily/Winged helix DNA-binding domain"/>
    <property type="match status" value="1"/>
</dbReference>
<evidence type="ECO:0000313" key="2">
    <source>
        <dbReference type="Proteomes" id="UP000035159"/>
    </source>
</evidence>
<dbReference type="RefSeq" id="WP_047753657.1">
    <property type="nucleotide sequence ID" value="NZ_CAJUHA010000002.1"/>
</dbReference>
<sequence>MNINEFSFLNPSPDFREMSILRAITKNADISQQRLSQISGVVPSMINRYLSDFEDKGYIKKMGENRRNMKYILTESGKFRLQFLTISYLREIAKLYAQSREIFGKVLDKLLYEEYKRPLLYGAGIIGSILFDILQTEGIEPIGFVDDSKVKQGNMFHGLYVYSAKEAKELQYDVVIVASFRHAGDIAKNATKAGMKNIMVFTISEMGEVELSNLTQQSIESREGENREIE</sequence>
<organism evidence="1 2">
    <name type="scientific">Kosmotoga pacifica</name>
    <dbReference type="NCBI Taxonomy" id="1330330"/>
    <lineage>
        <taxon>Bacteria</taxon>
        <taxon>Thermotogati</taxon>
        <taxon>Thermotogota</taxon>
        <taxon>Thermotogae</taxon>
        <taxon>Kosmotogales</taxon>
        <taxon>Kosmotogaceae</taxon>
        <taxon>Kosmotoga</taxon>
    </lineage>
</organism>
<dbReference type="InterPro" id="IPR029063">
    <property type="entry name" value="SAM-dependent_MTases_sf"/>
</dbReference>
<dbReference type="Proteomes" id="UP000035159">
    <property type="component" value="Chromosome"/>
</dbReference>
<evidence type="ECO:0000313" key="1">
    <source>
        <dbReference type="EMBL" id="AKI96522.1"/>
    </source>
</evidence>
<dbReference type="Pfam" id="PF13412">
    <property type="entry name" value="HTH_24"/>
    <property type="match status" value="1"/>
</dbReference>
<keyword evidence="2" id="KW-1185">Reference proteome</keyword>
<dbReference type="KEGG" id="kpf:IX53_00315"/>
<dbReference type="Gene3D" id="3.40.50.720">
    <property type="entry name" value="NAD(P)-binding Rossmann-like Domain"/>
    <property type="match status" value="1"/>
</dbReference>
<dbReference type="OrthoDB" id="46135at2"/>
<name>A0A0G2Z4P5_9BACT</name>
<reference evidence="1 2" key="1">
    <citation type="submission" date="2015-04" db="EMBL/GenBank/DDBJ databases">
        <title>Complete Genome Sequence of Kosmotoga pacifica SLHLJ1.</title>
        <authorList>
            <person name="Jiang L.J."/>
            <person name="Shao Z.Z."/>
            <person name="Jebbar M."/>
        </authorList>
    </citation>
    <scope>NUCLEOTIDE SEQUENCE [LARGE SCALE GENOMIC DNA]</scope>
    <source>
        <strain evidence="1 2">SLHLJ1</strain>
    </source>
</reference>